<dbReference type="InterPro" id="IPR050091">
    <property type="entry name" value="PKS_NRPS_Biosynth_Enz"/>
</dbReference>
<keyword evidence="12" id="KW-1185">Reference proteome</keyword>
<dbReference type="SUPFAM" id="SSF55048">
    <property type="entry name" value="Probable ACP-binding domain of malonyl-CoA ACP transacylase"/>
    <property type="match status" value="1"/>
</dbReference>
<proteinExistence type="predicted"/>
<dbReference type="SUPFAM" id="SSF52151">
    <property type="entry name" value="FabD/lysophospholipase-like"/>
    <property type="match status" value="1"/>
</dbReference>
<dbReference type="PANTHER" id="PTHR43775">
    <property type="entry name" value="FATTY ACID SYNTHASE"/>
    <property type="match status" value="1"/>
</dbReference>
<evidence type="ECO:0000256" key="8">
    <source>
        <dbReference type="SAM" id="MobiDB-lite"/>
    </source>
</evidence>
<dbReference type="InterPro" id="IPR015083">
    <property type="entry name" value="NorB/c/GfsB-D-like_docking"/>
</dbReference>
<dbReference type="SMART" id="SM00823">
    <property type="entry name" value="PKS_PP"/>
    <property type="match status" value="1"/>
</dbReference>
<keyword evidence="6" id="KW-0511">Multifunctional enzyme</keyword>
<name>A0ABP5UY26_9ACTN</name>
<protein>
    <submittedName>
        <fullName evidence="11">Uncharacterized protein</fullName>
    </submittedName>
</protein>
<dbReference type="SUPFAM" id="SSF47336">
    <property type="entry name" value="ACP-like"/>
    <property type="match status" value="1"/>
</dbReference>
<keyword evidence="4" id="KW-0808">Transferase</keyword>
<evidence type="ECO:0000256" key="4">
    <source>
        <dbReference type="ARBA" id="ARBA00022679"/>
    </source>
</evidence>
<dbReference type="InterPro" id="IPR020841">
    <property type="entry name" value="PKS_Beta-ketoAc_synthase_dom"/>
</dbReference>
<evidence type="ECO:0000256" key="7">
    <source>
        <dbReference type="ARBA" id="ARBA00023315"/>
    </source>
</evidence>
<evidence type="ECO:0000313" key="12">
    <source>
        <dbReference type="Proteomes" id="UP001501444"/>
    </source>
</evidence>
<dbReference type="Pfam" id="PF00550">
    <property type="entry name" value="PP-binding"/>
    <property type="match status" value="1"/>
</dbReference>
<evidence type="ECO:0000256" key="2">
    <source>
        <dbReference type="ARBA" id="ARBA00022450"/>
    </source>
</evidence>
<comment type="cofactor">
    <cofactor evidence="1">
        <name>pantetheine 4'-phosphate</name>
        <dbReference type="ChEBI" id="CHEBI:47942"/>
    </cofactor>
</comment>
<feature type="compositionally biased region" description="Low complexity" evidence="8">
    <location>
        <begin position="1174"/>
        <end position="1196"/>
    </location>
</feature>
<sequence>MSEEKLTEYLKWVTTDLHKTRHRLQEVEDQAREPIAIVGMACRYPGGVATPEQLWDLVAAGTDAVTGFPQRRGWNAEALYDPDPERLGATYCREGGFLHDADEFDAGFFGMSPREALATDPQQRILLEIAWEAVERAGIDPLSLRGSPTGVFVGLMYTDYAARLRHIPEELEGFLGSGSAGSVASGRVAYALGLEGPVLTVDTACSSSLVALHQAAQALRRGECSLALAGGVTVLSTPAVYIEFSRQRGLAPDGRCKSFAAAADGTGWAEGAGMVLVERLRDARRLGHPVLAVIRGSAVNSDGASNGLTAPNGPSQQRVIRAALDGAGLRPSDVDAVEAHGTGTTLGDPIEAQALLATYGQRSGNEPLRLGSLKSNLGHTQAAAGVGGVIKMVMALRHESLPPTLHVDAPTPHVDWAAGDVRLLTEAVPWPAGERVRRAGVSSFGISGTNAHLVLEEAPPPEAPEPPADARPPVLAWVLSARDVGALREQAARLDAAVAGEDPVDVGHALATTRSALEQRAVVLGDGRDGLRAGLRALSRGEPSPDVVQGSVQRGGLTAFLFTGQGSQRPGMGRRLAAAHPAFADALDETLALLDPRVREAMDTEAVHRTEFAQPALFAVEVALFRLLTGWGLRPDLLIGHSVGELAAACAAGVLSLPDACALVTARGRLMQGVEREGAMVSIRAAEAEVAESLIPFAGRVGIAAVNGPESTVVSGDADAVAEVAALWSERGRRARRLRVSHAFHSPHMDEVLDEFRRVAGGLTYNSPEIPIVANLTGQPGRLDDPEAWVRHVRGTVRFHDGMRFLAGQGVTRYVELGPDGVLCAMGRDCLAGTEARTALLVPALRADRPEPVAVLAAVAQAHAHGATVDWPAVLGGGPRRPVALPTYPFQHRRFWLEDSGPADDDTRLWDAVEQGDLPAVGALLDLTGEPGLAGVVRALAGWRRQRRWFHRIDWVPATAPAGAALAGAWLVLAGEDDREDAETLRRVLAGRGAGESEAPAGVIVLLPRGEGLAPGRAGTGAALAAALDALERHGGVPLWLCTRGAVAAGPADPPAGPVQAQVWGLGRVGLADLPPALDSTAAERLADAVAAGEDRIAIRGGAALVRRLLPAAAGEATWRPKGTALVVGEGVLADAAAAWLAGNGAEEVIRGLEPGSPLMITPAADAASPPGIAPATDAASDSASPPGIAPATDAASDSASPAGIALAAAEAGFPSVIVLAAEAGGEVGAPDAERIEAGLAEAATRAEAVRELVRELRVPLIVLSSAAGVVPAPGLANVGPAHAYLDAFARRMRAEGHAVTSAAGGPWLGEATPVATRLVEHGLRPVDPRPAIAGLARHEVPLFVADLQPEAPRDAAADAGADAAWRDRFAAAAPGEREGLLLELILRHSAAALGHADPAAIDPGRNFMELGFTSYVALELYNRMAAATGRDDIPPSAIYDQPTPSALARFLKEKTDE</sequence>
<dbReference type="InterPro" id="IPR032821">
    <property type="entry name" value="PKS_assoc"/>
</dbReference>
<keyword evidence="7" id="KW-0012">Acyltransferase</keyword>
<organism evidence="11 12">
    <name type="scientific">Dactylosporangium salmoneum</name>
    <dbReference type="NCBI Taxonomy" id="53361"/>
    <lineage>
        <taxon>Bacteria</taxon>
        <taxon>Bacillati</taxon>
        <taxon>Actinomycetota</taxon>
        <taxon>Actinomycetes</taxon>
        <taxon>Micromonosporales</taxon>
        <taxon>Micromonosporaceae</taxon>
        <taxon>Dactylosporangium</taxon>
    </lineage>
</organism>
<feature type="domain" description="Ketosynthase family 3 (KS3)" evidence="10">
    <location>
        <begin position="32"/>
        <end position="457"/>
    </location>
</feature>
<feature type="domain" description="Carrier" evidence="9">
    <location>
        <begin position="1373"/>
        <end position="1456"/>
    </location>
</feature>
<dbReference type="InterPro" id="IPR014031">
    <property type="entry name" value="Ketoacyl_synth_C"/>
</dbReference>
<dbReference type="PROSITE" id="PS50075">
    <property type="entry name" value="CARRIER"/>
    <property type="match status" value="1"/>
</dbReference>
<dbReference type="SMART" id="SM00827">
    <property type="entry name" value="PKS_AT"/>
    <property type="match status" value="1"/>
</dbReference>
<dbReference type="Pfam" id="PF16197">
    <property type="entry name" value="KAsynt_C_assoc"/>
    <property type="match status" value="1"/>
</dbReference>
<dbReference type="InterPro" id="IPR014043">
    <property type="entry name" value="Acyl_transferase_dom"/>
</dbReference>
<evidence type="ECO:0000313" key="11">
    <source>
        <dbReference type="EMBL" id="GAA2387929.1"/>
    </source>
</evidence>
<dbReference type="Gene3D" id="3.40.47.10">
    <property type="match status" value="1"/>
</dbReference>
<dbReference type="PANTHER" id="PTHR43775:SF51">
    <property type="entry name" value="INACTIVE PHENOLPHTHIOCEROL SYNTHESIS POLYKETIDE SYNTHASE TYPE I PKS1-RELATED"/>
    <property type="match status" value="1"/>
</dbReference>
<dbReference type="Gene3D" id="1.10.1200.10">
    <property type="entry name" value="ACP-like"/>
    <property type="match status" value="1"/>
</dbReference>
<dbReference type="InterPro" id="IPR009081">
    <property type="entry name" value="PP-bd_ACP"/>
</dbReference>
<evidence type="ECO:0000259" key="10">
    <source>
        <dbReference type="PROSITE" id="PS52004"/>
    </source>
</evidence>
<dbReference type="InterPro" id="IPR020806">
    <property type="entry name" value="PKS_PP-bd"/>
</dbReference>
<dbReference type="Pfam" id="PF00109">
    <property type="entry name" value="ketoacyl-synt"/>
    <property type="match status" value="1"/>
</dbReference>
<reference evidence="12" key="1">
    <citation type="journal article" date="2019" name="Int. J. Syst. Evol. Microbiol.">
        <title>The Global Catalogue of Microorganisms (GCM) 10K type strain sequencing project: providing services to taxonomists for standard genome sequencing and annotation.</title>
        <authorList>
            <consortium name="The Broad Institute Genomics Platform"/>
            <consortium name="The Broad Institute Genome Sequencing Center for Infectious Disease"/>
            <person name="Wu L."/>
            <person name="Ma J."/>
        </authorList>
    </citation>
    <scope>NUCLEOTIDE SEQUENCE [LARGE SCALE GENOMIC DNA]</scope>
    <source>
        <strain evidence="12">JCM 3272</strain>
    </source>
</reference>
<evidence type="ECO:0000259" key="9">
    <source>
        <dbReference type="PROSITE" id="PS50075"/>
    </source>
</evidence>
<dbReference type="EMBL" id="BAAARV010000109">
    <property type="protein sequence ID" value="GAA2387929.1"/>
    <property type="molecule type" value="Genomic_DNA"/>
</dbReference>
<dbReference type="Gene3D" id="3.40.366.10">
    <property type="entry name" value="Malonyl-Coenzyme A Acyl Carrier Protein, domain 2"/>
    <property type="match status" value="1"/>
</dbReference>
<dbReference type="Pfam" id="PF02801">
    <property type="entry name" value="Ketoacyl-synt_C"/>
    <property type="match status" value="1"/>
</dbReference>
<dbReference type="PROSITE" id="PS52004">
    <property type="entry name" value="KS3_2"/>
    <property type="match status" value="1"/>
</dbReference>
<dbReference type="InterPro" id="IPR018201">
    <property type="entry name" value="Ketoacyl_synth_AS"/>
</dbReference>
<evidence type="ECO:0000256" key="1">
    <source>
        <dbReference type="ARBA" id="ARBA00001957"/>
    </source>
</evidence>
<evidence type="ECO:0000256" key="6">
    <source>
        <dbReference type="ARBA" id="ARBA00023268"/>
    </source>
</evidence>
<keyword evidence="2" id="KW-0596">Phosphopantetheine</keyword>
<dbReference type="InterPro" id="IPR036736">
    <property type="entry name" value="ACP-like_sf"/>
</dbReference>
<dbReference type="InterPro" id="IPR036291">
    <property type="entry name" value="NAD(P)-bd_dom_sf"/>
</dbReference>
<dbReference type="Pfam" id="PF08659">
    <property type="entry name" value="KR"/>
    <property type="match status" value="1"/>
</dbReference>
<dbReference type="InterPro" id="IPR014030">
    <property type="entry name" value="Ketoacyl_synth_N"/>
</dbReference>
<gene>
    <name evidence="11" type="ORF">GCM10010170_099120</name>
</gene>
<dbReference type="SUPFAM" id="SSF53901">
    <property type="entry name" value="Thiolase-like"/>
    <property type="match status" value="1"/>
</dbReference>
<dbReference type="Gene3D" id="3.30.70.3290">
    <property type="match status" value="1"/>
</dbReference>
<dbReference type="InterPro" id="IPR016035">
    <property type="entry name" value="Acyl_Trfase/lysoPLipase"/>
</dbReference>
<dbReference type="InterPro" id="IPR016039">
    <property type="entry name" value="Thiolase-like"/>
</dbReference>
<keyword evidence="3" id="KW-0597">Phosphoprotein</keyword>
<dbReference type="Pfam" id="PF18369">
    <property type="entry name" value="PKS_DE"/>
    <property type="match status" value="1"/>
</dbReference>
<comment type="caution">
    <text evidence="11">The sequence shown here is derived from an EMBL/GenBank/DDBJ whole genome shotgun (WGS) entry which is preliminary data.</text>
</comment>
<evidence type="ECO:0000256" key="5">
    <source>
        <dbReference type="ARBA" id="ARBA00023194"/>
    </source>
</evidence>
<dbReference type="Gene3D" id="6.10.140.1830">
    <property type="match status" value="1"/>
</dbReference>
<dbReference type="PROSITE" id="PS00606">
    <property type="entry name" value="KS3_1"/>
    <property type="match status" value="1"/>
</dbReference>
<dbReference type="SMART" id="SM00825">
    <property type="entry name" value="PKS_KS"/>
    <property type="match status" value="1"/>
</dbReference>
<accession>A0ABP5UY26</accession>
<dbReference type="Pfam" id="PF00698">
    <property type="entry name" value="Acyl_transf_1"/>
    <property type="match status" value="1"/>
</dbReference>
<dbReference type="Pfam" id="PF08990">
    <property type="entry name" value="Docking"/>
    <property type="match status" value="1"/>
</dbReference>
<evidence type="ECO:0000256" key="3">
    <source>
        <dbReference type="ARBA" id="ARBA00022553"/>
    </source>
</evidence>
<dbReference type="SUPFAM" id="SSF101173">
    <property type="entry name" value="Docking domain B of the erythromycin polyketide synthase (DEBS)"/>
    <property type="match status" value="1"/>
</dbReference>
<keyword evidence="5" id="KW-0045">Antibiotic biosynthesis</keyword>
<dbReference type="InterPro" id="IPR036299">
    <property type="entry name" value="Polyketide_synth_docking_sf"/>
</dbReference>
<dbReference type="InterPro" id="IPR001227">
    <property type="entry name" value="Ac_transferase_dom_sf"/>
</dbReference>
<dbReference type="RefSeq" id="WP_344619712.1">
    <property type="nucleotide sequence ID" value="NZ_BAAARV010000109.1"/>
</dbReference>
<dbReference type="SUPFAM" id="SSF51735">
    <property type="entry name" value="NAD(P)-binding Rossmann-fold domains"/>
    <property type="match status" value="2"/>
</dbReference>
<dbReference type="InterPro" id="IPR016036">
    <property type="entry name" value="Malonyl_transacylase_ACP-bd"/>
</dbReference>
<dbReference type="InterPro" id="IPR041618">
    <property type="entry name" value="PKS_DE"/>
</dbReference>
<dbReference type="Gene3D" id="3.40.50.720">
    <property type="entry name" value="NAD(P)-binding Rossmann-like Domain"/>
    <property type="match status" value="1"/>
</dbReference>
<dbReference type="InterPro" id="IPR013968">
    <property type="entry name" value="PKS_KR"/>
</dbReference>
<feature type="region of interest" description="Disordered" evidence="8">
    <location>
        <begin position="1161"/>
        <end position="1196"/>
    </location>
</feature>
<dbReference type="Proteomes" id="UP001501444">
    <property type="component" value="Unassembled WGS sequence"/>
</dbReference>
<dbReference type="CDD" id="cd00833">
    <property type="entry name" value="PKS"/>
    <property type="match status" value="1"/>
</dbReference>